<reference evidence="2 3" key="1">
    <citation type="submission" date="2019-02" db="EMBL/GenBank/DDBJ databases">
        <title>Genomic Encyclopedia of Type Strains, Phase IV (KMG-IV): sequencing the most valuable type-strain genomes for metagenomic binning, comparative biology and taxonomic classification.</title>
        <authorList>
            <person name="Goeker M."/>
        </authorList>
    </citation>
    <scope>NUCLEOTIDE SEQUENCE [LARGE SCALE GENOMIC DNA]</scope>
    <source>
        <strain evidence="2 3">DSM 45622</strain>
    </source>
</reference>
<dbReference type="InterPro" id="IPR007922">
    <property type="entry name" value="DciA-like"/>
</dbReference>
<dbReference type="PANTHER" id="PTHR36456:SF1">
    <property type="entry name" value="UPF0232 PROTEIN SCO3875"/>
    <property type="match status" value="1"/>
</dbReference>
<name>A0A4Q7NVF6_9ACTN</name>
<evidence type="ECO:0000313" key="2">
    <source>
        <dbReference type="EMBL" id="RZS91233.1"/>
    </source>
</evidence>
<proteinExistence type="predicted"/>
<feature type="region of interest" description="Disordered" evidence="1">
    <location>
        <begin position="175"/>
        <end position="194"/>
    </location>
</feature>
<dbReference type="EMBL" id="SGXD01000001">
    <property type="protein sequence ID" value="RZS91233.1"/>
    <property type="molecule type" value="Genomic_DNA"/>
</dbReference>
<organism evidence="2 3">
    <name type="scientific">Motilibacter rhizosphaerae</name>
    <dbReference type="NCBI Taxonomy" id="598652"/>
    <lineage>
        <taxon>Bacteria</taxon>
        <taxon>Bacillati</taxon>
        <taxon>Actinomycetota</taxon>
        <taxon>Actinomycetes</taxon>
        <taxon>Motilibacterales</taxon>
        <taxon>Motilibacteraceae</taxon>
        <taxon>Motilibacter</taxon>
    </lineage>
</organism>
<feature type="compositionally biased region" description="Low complexity" evidence="1">
    <location>
        <begin position="20"/>
        <end position="29"/>
    </location>
</feature>
<keyword evidence="3" id="KW-1185">Reference proteome</keyword>
<feature type="region of interest" description="Disordered" evidence="1">
    <location>
        <begin position="1"/>
        <end position="83"/>
    </location>
</feature>
<accession>A0A4Q7NVF6</accession>
<dbReference type="Pfam" id="PF05258">
    <property type="entry name" value="DciA"/>
    <property type="match status" value="1"/>
</dbReference>
<dbReference type="OrthoDB" id="5516926at2"/>
<gene>
    <name evidence="2" type="ORF">EV189_0467</name>
</gene>
<evidence type="ECO:0000256" key="1">
    <source>
        <dbReference type="SAM" id="MobiDB-lite"/>
    </source>
</evidence>
<evidence type="ECO:0000313" key="3">
    <source>
        <dbReference type="Proteomes" id="UP000293638"/>
    </source>
</evidence>
<sequence length="194" mass="20322">MSGEEPEDAPPAPRPGVEVARQALAAARAAARRSGARPVRDVPGAVGGGAAGAGDVLPRRRRTGPSEELRSGARPDDRDPQPLAGTVDRLVAERGWELDKAVGAMLGRWAELVGPEVAAHAAPESFEDGVLVVRASSTAWAVQLRELAPALRQRIDAEVGRGTCRTVTVLGPAPPSWRRGPLSVRGRGPRDTYG</sequence>
<dbReference type="PANTHER" id="PTHR36456">
    <property type="entry name" value="UPF0232 PROTEIN SCO3875"/>
    <property type="match status" value="1"/>
</dbReference>
<protein>
    <submittedName>
        <fullName evidence="2">Putative nucleic acid-binding Zn ribbon protein</fullName>
    </submittedName>
</protein>
<dbReference type="RefSeq" id="WP_130491330.1">
    <property type="nucleotide sequence ID" value="NZ_SGXD01000001.1"/>
</dbReference>
<dbReference type="Proteomes" id="UP000293638">
    <property type="component" value="Unassembled WGS sequence"/>
</dbReference>
<dbReference type="AlphaFoldDB" id="A0A4Q7NVF6"/>
<feature type="compositionally biased region" description="Basic and acidic residues" evidence="1">
    <location>
        <begin position="64"/>
        <end position="80"/>
    </location>
</feature>
<comment type="caution">
    <text evidence="2">The sequence shown here is derived from an EMBL/GenBank/DDBJ whole genome shotgun (WGS) entry which is preliminary data.</text>
</comment>